<feature type="chain" id="PRO_5035266109" evidence="1">
    <location>
        <begin position="19"/>
        <end position="457"/>
    </location>
</feature>
<name>A0A2T3Q311_PHODM</name>
<dbReference type="OrthoDB" id="9797479at2"/>
<feature type="signal peptide" evidence="1">
    <location>
        <begin position="1"/>
        <end position="18"/>
    </location>
</feature>
<dbReference type="EMBL" id="UATL01000008">
    <property type="protein sequence ID" value="SPY46072.1"/>
    <property type="molecule type" value="Genomic_DNA"/>
</dbReference>
<gene>
    <name evidence="2" type="ORF">NCTC11647_04418</name>
</gene>
<dbReference type="Pfam" id="PF06122">
    <property type="entry name" value="TraH"/>
    <property type="match status" value="1"/>
</dbReference>
<reference evidence="2 3" key="1">
    <citation type="submission" date="2018-06" db="EMBL/GenBank/DDBJ databases">
        <authorList>
            <consortium name="Pathogen Informatics"/>
            <person name="Doyle S."/>
        </authorList>
    </citation>
    <scope>NUCLEOTIDE SEQUENCE [LARGE SCALE GENOMIC DNA]</scope>
    <source>
        <strain evidence="2 3">NCTC11647</strain>
    </source>
</reference>
<evidence type="ECO:0000313" key="2">
    <source>
        <dbReference type="EMBL" id="SPY46072.1"/>
    </source>
</evidence>
<dbReference type="AlphaFoldDB" id="A0A2T3Q311"/>
<organism evidence="2 3">
    <name type="scientific">Photobacterium damselae</name>
    <dbReference type="NCBI Taxonomy" id="38293"/>
    <lineage>
        <taxon>Bacteria</taxon>
        <taxon>Pseudomonadati</taxon>
        <taxon>Pseudomonadota</taxon>
        <taxon>Gammaproteobacteria</taxon>
        <taxon>Vibrionales</taxon>
        <taxon>Vibrionaceae</taxon>
        <taxon>Photobacterium</taxon>
    </lineage>
</organism>
<protein>
    <submittedName>
        <fullName evidence="2">Conjugal transfer pilus assembly protein TraH</fullName>
    </submittedName>
</protein>
<accession>A0A2T3Q311</accession>
<dbReference type="Proteomes" id="UP000251647">
    <property type="component" value="Unassembled WGS sequence"/>
</dbReference>
<proteinExistence type="predicted"/>
<dbReference type="RefSeq" id="WP_005306945.1">
    <property type="nucleotide sequence ID" value="NZ_PYOG01000060.1"/>
</dbReference>
<evidence type="ECO:0000313" key="3">
    <source>
        <dbReference type="Proteomes" id="UP000251647"/>
    </source>
</evidence>
<dbReference type="InterPro" id="IPR010927">
    <property type="entry name" value="T4SS_TraH"/>
</dbReference>
<evidence type="ECO:0000256" key="1">
    <source>
        <dbReference type="SAM" id="SignalP"/>
    </source>
</evidence>
<keyword evidence="1" id="KW-0732">Signal</keyword>
<sequence length="457" mass="49246">MKKLAILIPLMLSNPTVAGVDSDLGSFFDGLTFEGNATLPQSYQGQAANYYTGGSAYIRTPVKQMQLATITVPEINAGCGGIDLFAGGFSFINSDQLVSMGKAIVSNAVPFAVDLALQTWAPQLKNVKDRLEAIAREINALSVNSCEAAQAGISALAGFAGVGEKNYICATMGTQNNSFADWAAAKNGCNNEASANQQVKNATNDPKLKDFVAANRNIIWYSLHKNGFLSGDRQLAEFFMSLSGTIVYDDKMSATRYPSLLTSSNNLIEVMTQGGEASYYRCDTSGQNGCLKPTQATLTINQDKALKHRVAVLLRSIITKYRSDQGLSNNETQFLDSVSLPVLKMMTVSLESGYSLESSINAYAQVISTDLVTAYLQDALKVIQGALDSKGSNPEDVAALYIVIGQASEQMRLSRIQALQTLEAEQSIIRATMELEQRVEGSFSGQARQNLLFGQDE</sequence>